<evidence type="ECO:0000259" key="4">
    <source>
        <dbReference type="PROSITE" id="PS50835"/>
    </source>
</evidence>
<proteinExistence type="predicted"/>
<dbReference type="InterPro" id="IPR003599">
    <property type="entry name" value="Ig_sub"/>
</dbReference>
<dbReference type="Gene3D" id="2.60.40.10">
    <property type="entry name" value="Immunoglobulins"/>
    <property type="match status" value="1"/>
</dbReference>
<name>A0AAD5AXR7_SILAS</name>
<dbReference type="Pfam" id="PF07686">
    <property type="entry name" value="V-set"/>
    <property type="match status" value="1"/>
</dbReference>
<gene>
    <name evidence="5" type="ORF">C0J50_15724</name>
</gene>
<dbReference type="GO" id="GO:0002376">
    <property type="term" value="P:immune system process"/>
    <property type="evidence" value="ECO:0007669"/>
    <property type="project" value="UniProtKB-KW"/>
</dbReference>
<keyword evidence="5" id="KW-0675">Receptor</keyword>
<dbReference type="AlphaFoldDB" id="A0AAD5AXR7"/>
<dbReference type="GO" id="GO:0007166">
    <property type="term" value="P:cell surface receptor signaling pathway"/>
    <property type="evidence" value="ECO:0007669"/>
    <property type="project" value="TreeGrafter"/>
</dbReference>
<dbReference type="GO" id="GO:0005886">
    <property type="term" value="C:plasma membrane"/>
    <property type="evidence" value="ECO:0007669"/>
    <property type="project" value="TreeGrafter"/>
</dbReference>
<dbReference type="InterPro" id="IPR007110">
    <property type="entry name" value="Ig-like_dom"/>
</dbReference>
<dbReference type="SUPFAM" id="SSF48726">
    <property type="entry name" value="Immunoglobulin"/>
    <property type="match status" value="1"/>
</dbReference>
<accession>A0AAD5AXR7</accession>
<dbReference type="PANTHER" id="PTHR23268">
    <property type="entry name" value="T-CELL RECEPTOR BETA CHAIN"/>
    <property type="match status" value="1"/>
</dbReference>
<dbReference type="InterPro" id="IPR013106">
    <property type="entry name" value="Ig_V-set"/>
</dbReference>
<dbReference type="InterPro" id="IPR050413">
    <property type="entry name" value="TCR_beta_variable"/>
</dbReference>
<keyword evidence="1 3" id="KW-0732">Signal</keyword>
<evidence type="ECO:0000313" key="6">
    <source>
        <dbReference type="Proteomes" id="UP001205998"/>
    </source>
</evidence>
<sequence length="228" mass="25905">MAGFWVFMLSFCMMHAARARKNYSHSITDPEVHQFDTEFCVGIGDSATLQCCIYGRDINIIIWYKQINRKQPRIMCKTYINDEGTFFHEFQNLRFQAKKSSNCSNMTISNIIQSDEAVYYCSTISPYGVFGNGTYLKIKGTSKPGLCDDSVKCEATLHGNTNFTTQEKAVNASVEDTPGTMQEAEDEMLNYAALKFSKRKAKAENSRTVSPDECVYTSVKYTRNTYNE</sequence>
<keyword evidence="6" id="KW-1185">Reference proteome</keyword>
<dbReference type="Proteomes" id="UP001205998">
    <property type="component" value="Unassembled WGS sequence"/>
</dbReference>
<evidence type="ECO:0000256" key="1">
    <source>
        <dbReference type="ARBA" id="ARBA00022729"/>
    </source>
</evidence>
<feature type="chain" id="PRO_5042165296" evidence="3">
    <location>
        <begin position="20"/>
        <end position="228"/>
    </location>
</feature>
<feature type="signal peptide" evidence="3">
    <location>
        <begin position="1"/>
        <end position="19"/>
    </location>
</feature>
<dbReference type="InterPro" id="IPR036179">
    <property type="entry name" value="Ig-like_dom_sf"/>
</dbReference>
<evidence type="ECO:0000313" key="5">
    <source>
        <dbReference type="EMBL" id="KAI5624918.1"/>
    </source>
</evidence>
<comment type="caution">
    <text evidence="5">The sequence shown here is derived from an EMBL/GenBank/DDBJ whole genome shotgun (WGS) entry which is preliminary data.</text>
</comment>
<organism evidence="5 6">
    <name type="scientific">Silurus asotus</name>
    <name type="common">Amur catfish</name>
    <name type="synonym">Parasilurus asotus</name>
    <dbReference type="NCBI Taxonomy" id="30991"/>
    <lineage>
        <taxon>Eukaryota</taxon>
        <taxon>Metazoa</taxon>
        <taxon>Chordata</taxon>
        <taxon>Craniata</taxon>
        <taxon>Vertebrata</taxon>
        <taxon>Euteleostomi</taxon>
        <taxon>Actinopterygii</taxon>
        <taxon>Neopterygii</taxon>
        <taxon>Teleostei</taxon>
        <taxon>Ostariophysi</taxon>
        <taxon>Siluriformes</taxon>
        <taxon>Siluridae</taxon>
        <taxon>Silurus</taxon>
    </lineage>
</organism>
<evidence type="ECO:0000256" key="2">
    <source>
        <dbReference type="ARBA" id="ARBA00022859"/>
    </source>
</evidence>
<dbReference type="PROSITE" id="PS50835">
    <property type="entry name" value="IG_LIKE"/>
    <property type="match status" value="1"/>
</dbReference>
<reference evidence="5" key="1">
    <citation type="submission" date="2018-07" db="EMBL/GenBank/DDBJ databases">
        <title>Comparative genomics of catfishes provides insights into carnivory and benthic adaptation.</title>
        <authorList>
            <person name="Zhang Y."/>
            <person name="Wang D."/>
            <person name="Peng Z."/>
            <person name="Zheng S."/>
            <person name="Shao F."/>
            <person name="Tao W."/>
        </authorList>
    </citation>
    <scope>NUCLEOTIDE SEQUENCE</scope>
    <source>
        <strain evidence="5">Chongqing</strain>
    </source>
</reference>
<keyword evidence="2" id="KW-0391">Immunity</keyword>
<dbReference type="SMART" id="SM00409">
    <property type="entry name" value="IG"/>
    <property type="match status" value="1"/>
</dbReference>
<protein>
    <submittedName>
        <fullName evidence="5">Immune-type receptor 14b isoform X1</fullName>
    </submittedName>
</protein>
<dbReference type="EMBL" id="MU551577">
    <property type="protein sequence ID" value="KAI5624918.1"/>
    <property type="molecule type" value="Genomic_DNA"/>
</dbReference>
<evidence type="ECO:0000256" key="3">
    <source>
        <dbReference type="SAM" id="SignalP"/>
    </source>
</evidence>
<dbReference type="CDD" id="cd00099">
    <property type="entry name" value="IgV"/>
    <property type="match status" value="1"/>
</dbReference>
<dbReference type="InterPro" id="IPR013783">
    <property type="entry name" value="Ig-like_fold"/>
</dbReference>
<feature type="domain" description="Ig-like" evidence="4">
    <location>
        <begin position="30"/>
        <end position="121"/>
    </location>
</feature>
<dbReference type="SMART" id="SM00406">
    <property type="entry name" value="IGv"/>
    <property type="match status" value="1"/>
</dbReference>